<comment type="caution">
    <text evidence="4">The sequence shown here is derived from an EMBL/GenBank/DDBJ whole genome shotgun (WGS) entry which is preliminary data.</text>
</comment>
<dbReference type="Proteomes" id="UP000309215">
    <property type="component" value="Unassembled WGS sequence"/>
</dbReference>
<evidence type="ECO:0000313" key="5">
    <source>
        <dbReference type="Proteomes" id="UP000309215"/>
    </source>
</evidence>
<dbReference type="InterPro" id="IPR050300">
    <property type="entry name" value="GDXG_lipolytic_enzyme"/>
</dbReference>
<dbReference type="AlphaFoldDB" id="A0A4U1IP62"/>
<evidence type="ECO:0000256" key="1">
    <source>
        <dbReference type="ARBA" id="ARBA00022801"/>
    </source>
</evidence>
<dbReference type="Pfam" id="PF20434">
    <property type="entry name" value="BD-FAE"/>
    <property type="match status" value="1"/>
</dbReference>
<dbReference type="SUPFAM" id="SSF53474">
    <property type="entry name" value="alpha/beta-Hydrolases"/>
    <property type="match status" value="1"/>
</dbReference>
<evidence type="ECO:0000259" key="3">
    <source>
        <dbReference type="Pfam" id="PF20434"/>
    </source>
</evidence>
<feature type="region of interest" description="Disordered" evidence="2">
    <location>
        <begin position="28"/>
        <end position="70"/>
    </location>
</feature>
<dbReference type="OrthoDB" id="9771666at2"/>
<dbReference type="InterPro" id="IPR049492">
    <property type="entry name" value="BD-FAE-like_dom"/>
</dbReference>
<dbReference type="PROSITE" id="PS51257">
    <property type="entry name" value="PROKAR_LIPOPROTEIN"/>
    <property type="match status" value="1"/>
</dbReference>
<proteinExistence type="predicted"/>
<name>A0A4U1IP62_9BACT</name>
<accession>A0A4U1IP62</accession>
<dbReference type="EMBL" id="SSMQ01000091">
    <property type="protein sequence ID" value="TKC95867.1"/>
    <property type="molecule type" value="Genomic_DNA"/>
</dbReference>
<feature type="domain" description="BD-FAE-like" evidence="3">
    <location>
        <begin position="67"/>
        <end position="262"/>
    </location>
</feature>
<dbReference type="Gene3D" id="3.40.50.1820">
    <property type="entry name" value="alpha/beta hydrolase"/>
    <property type="match status" value="1"/>
</dbReference>
<gene>
    <name evidence="4" type="ORF">E8A74_46055</name>
</gene>
<dbReference type="RefSeq" id="WP_136935544.1">
    <property type="nucleotide sequence ID" value="NZ_SSMQ01000091.1"/>
</dbReference>
<sequence length="309" mass="31613">MRPPRSCLRDARRRVGLVVSLVLSAGCAGPEASKPPEPAASSSSAGGPPAGPLHLAYGPDPSQIGDLRLPQGEGPHPVMVILHGGCWSSGYGKDLMDGMSESLTKAGFATWNVEYRRLGHAGGGYPGTLTDVGLAVDALRDLAPTHHLDTTKVFAVGHSAGGHLAVWVAARPNLAEGHPLRGADPLPLTGAVALAGVLDLAESVDLGVCGGAAAKLLGGSPTDVPARYAEASPRALLPLGVRQILVHGADDNIVPLVMSTHYQDAAKAAGEKDIPLKVVEGGDHFDMIEPSSTKWPDVSQAIVGVAALP</sequence>
<dbReference type="PANTHER" id="PTHR48081">
    <property type="entry name" value="AB HYDROLASE SUPERFAMILY PROTEIN C4A8.06C"/>
    <property type="match status" value="1"/>
</dbReference>
<evidence type="ECO:0000256" key="2">
    <source>
        <dbReference type="SAM" id="MobiDB-lite"/>
    </source>
</evidence>
<protein>
    <submittedName>
        <fullName evidence="4">Alpha/beta hydrolase</fullName>
    </submittedName>
</protein>
<organism evidence="4 5">
    <name type="scientific">Polyangium fumosum</name>
    <dbReference type="NCBI Taxonomy" id="889272"/>
    <lineage>
        <taxon>Bacteria</taxon>
        <taxon>Pseudomonadati</taxon>
        <taxon>Myxococcota</taxon>
        <taxon>Polyangia</taxon>
        <taxon>Polyangiales</taxon>
        <taxon>Polyangiaceae</taxon>
        <taxon>Polyangium</taxon>
    </lineage>
</organism>
<keyword evidence="1 4" id="KW-0378">Hydrolase</keyword>
<keyword evidence="5" id="KW-1185">Reference proteome</keyword>
<dbReference type="GO" id="GO:0016787">
    <property type="term" value="F:hydrolase activity"/>
    <property type="evidence" value="ECO:0007669"/>
    <property type="project" value="UniProtKB-KW"/>
</dbReference>
<dbReference type="InterPro" id="IPR029058">
    <property type="entry name" value="AB_hydrolase_fold"/>
</dbReference>
<evidence type="ECO:0000313" key="4">
    <source>
        <dbReference type="EMBL" id="TKC95867.1"/>
    </source>
</evidence>
<reference evidence="4 5" key="1">
    <citation type="submission" date="2019-04" db="EMBL/GenBank/DDBJ databases">
        <authorList>
            <person name="Li Y."/>
            <person name="Wang J."/>
        </authorList>
    </citation>
    <scope>NUCLEOTIDE SEQUENCE [LARGE SCALE GENOMIC DNA]</scope>
    <source>
        <strain evidence="4 5">DSM 14668</strain>
    </source>
</reference>